<feature type="transmembrane region" description="Helical" evidence="1">
    <location>
        <begin position="131"/>
        <end position="156"/>
    </location>
</feature>
<feature type="domain" description="LTD" evidence="2">
    <location>
        <begin position="1"/>
        <end position="96"/>
    </location>
</feature>
<evidence type="ECO:0000259" key="2">
    <source>
        <dbReference type="PROSITE" id="PS51841"/>
    </source>
</evidence>
<organism evidence="3 4">
    <name type="scientific">Candidatus Harrisonbacteria bacterium CG10_big_fil_rev_8_21_14_0_10_42_17</name>
    <dbReference type="NCBI Taxonomy" id="1974584"/>
    <lineage>
        <taxon>Bacteria</taxon>
        <taxon>Candidatus Harrisoniibacteriota</taxon>
    </lineage>
</organism>
<sequence length="158" mass="17464">MIIRDFLPNPFGSDADGEYITLLNNGATSINLNGWILRDAGGKEYVLRQGSLSPNESLILSRSTTKISLNNNGETVTLLNSRGDIIHSLQSYGATHEGRLIQYVPELTAEVREALFEDSALSLSFSSSFSFFFFLFHALVPALILAFLSLSLMRFIEP</sequence>
<dbReference type="AlphaFoldDB" id="A0A2M6WIZ8"/>
<keyword evidence="1" id="KW-0472">Membrane</keyword>
<dbReference type="SUPFAM" id="SSF74853">
    <property type="entry name" value="Lamin A/C globular tail domain"/>
    <property type="match status" value="1"/>
</dbReference>
<dbReference type="PROSITE" id="PS51841">
    <property type="entry name" value="LTD"/>
    <property type="match status" value="1"/>
</dbReference>
<reference evidence="4" key="1">
    <citation type="submission" date="2017-09" db="EMBL/GenBank/DDBJ databases">
        <title>Depth-based differentiation of microbial function through sediment-hosted aquifers and enrichment of novel symbionts in the deep terrestrial subsurface.</title>
        <authorList>
            <person name="Probst A.J."/>
            <person name="Ladd B."/>
            <person name="Jarett J.K."/>
            <person name="Geller-Mcgrath D.E."/>
            <person name="Sieber C.M.K."/>
            <person name="Emerson J.B."/>
            <person name="Anantharaman K."/>
            <person name="Thomas B.C."/>
            <person name="Malmstrom R."/>
            <person name="Stieglmeier M."/>
            <person name="Klingl A."/>
            <person name="Woyke T."/>
            <person name="Ryan C.M."/>
            <person name="Banfield J.F."/>
        </authorList>
    </citation>
    <scope>NUCLEOTIDE SEQUENCE [LARGE SCALE GENOMIC DNA]</scope>
</reference>
<gene>
    <name evidence="3" type="ORF">COU08_01035</name>
</gene>
<dbReference type="InterPro" id="IPR001322">
    <property type="entry name" value="Lamin_tail_dom"/>
</dbReference>
<evidence type="ECO:0000313" key="3">
    <source>
        <dbReference type="EMBL" id="PIT92733.1"/>
    </source>
</evidence>
<protein>
    <recommendedName>
        <fullName evidence="2">LTD domain-containing protein</fullName>
    </recommendedName>
</protein>
<dbReference type="EMBL" id="PFBA01000012">
    <property type="protein sequence ID" value="PIT92733.1"/>
    <property type="molecule type" value="Genomic_DNA"/>
</dbReference>
<dbReference type="Proteomes" id="UP000228635">
    <property type="component" value="Unassembled WGS sequence"/>
</dbReference>
<name>A0A2M6WIZ8_9BACT</name>
<proteinExistence type="predicted"/>
<comment type="caution">
    <text evidence="3">The sequence shown here is derived from an EMBL/GenBank/DDBJ whole genome shotgun (WGS) entry which is preliminary data.</text>
</comment>
<dbReference type="Pfam" id="PF00932">
    <property type="entry name" value="LTD"/>
    <property type="match status" value="1"/>
</dbReference>
<keyword evidence="1" id="KW-0812">Transmembrane</keyword>
<evidence type="ECO:0000313" key="4">
    <source>
        <dbReference type="Proteomes" id="UP000228635"/>
    </source>
</evidence>
<accession>A0A2M6WIZ8</accession>
<evidence type="ECO:0000256" key="1">
    <source>
        <dbReference type="SAM" id="Phobius"/>
    </source>
</evidence>
<keyword evidence="1" id="KW-1133">Transmembrane helix</keyword>
<dbReference type="InterPro" id="IPR036415">
    <property type="entry name" value="Lamin_tail_dom_sf"/>
</dbReference>
<dbReference type="Gene3D" id="2.60.40.1260">
    <property type="entry name" value="Lamin Tail domain"/>
    <property type="match status" value="1"/>
</dbReference>